<feature type="chain" id="PRO_5012468558" description="PepSY domain-containing protein" evidence="1">
    <location>
        <begin position="21"/>
        <end position="86"/>
    </location>
</feature>
<comment type="caution">
    <text evidence="3">The sequence shown here is derived from an EMBL/GenBank/DDBJ whole genome shotgun (WGS) entry which is preliminary data.</text>
</comment>
<dbReference type="Pfam" id="PF13670">
    <property type="entry name" value="PepSY_2"/>
    <property type="match status" value="1"/>
</dbReference>
<organism evidence="3 4">
    <name type="scientific">Elstera cyanobacteriorum</name>
    <dbReference type="NCBI Taxonomy" id="2022747"/>
    <lineage>
        <taxon>Bacteria</taxon>
        <taxon>Pseudomonadati</taxon>
        <taxon>Pseudomonadota</taxon>
        <taxon>Alphaproteobacteria</taxon>
        <taxon>Rhodospirillales</taxon>
        <taxon>Rhodospirillaceae</taxon>
        <taxon>Elstera</taxon>
    </lineage>
</organism>
<dbReference type="Proteomes" id="UP000216361">
    <property type="component" value="Unassembled WGS sequence"/>
</dbReference>
<proteinExistence type="predicted"/>
<protein>
    <recommendedName>
        <fullName evidence="2">PepSY domain-containing protein</fullName>
    </recommendedName>
</protein>
<accession>A0A255XW23</accession>
<dbReference type="InterPro" id="IPR025711">
    <property type="entry name" value="PepSY"/>
</dbReference>
<dbReference type="RefSeq" id="WP_094407457.1">
    <property type="nucleotide sequence ID" value="NZ_BMJZ01000012.1"/>
</dbReference>
<evidence type="ECO:0000313" key="4">
    <source>
        <dbReference type="Proteomes" id="UP000216361"/>
    </source>
</evidence>
<gene>
    <name evidence="3" type="ORF">CHR90_02775</name>
</gene>
<keyword evidence="4" id="KW-1185">Reference proteome</keyword>
<dbReference type="OrthoDB" id="7365433at2"/>
<keyword evidence="1" id="KW-0732">Signal</keyword>
<evidence type="ECO:0000313" key="3">
    <source>
        <dbReference type="EMBL" id="OYQ21133.1"/>
    </source>
</evidence>
<evidence type="ECO:0000256" key="1">
    <source>
        <dbReference type="SAM" id="SignalP"/>
    </source>
</evidence>
<dbReference type="AlphaFoldDB" id="A0A255XW23"/>
<name>A0A255XW23_9PROT</name>
<evidence type="ECO:0000259" key="2">
    <source>
        <dbReference type="Pfam" id="PF13670"/>
    </source>
</evidence>
<feature type="signal peptide" evidence="1">
    <location>
        <begin position="1"/>
        <end position="20"/>
    </location>
</feature>
<sequence length="86" mass="8925">MLRFASAALALTLIAGGASAATLCKPAATPVSEDSVREMLTGKGYKDLKFGKDDGCMEAKGHNAAGKRVEIYIDPANGQIVKVKGE</sequence>
<dbReference type="EMBL" id="NOXS01000024">
    <property type="protein sequence ID" value="OYQ21133.1"/>
    <property type="molecule type" value="Genomic_DNA"/>
</dbReference>
<reference evidence="3 4" key="1">
    <citation type="submission" date="2017-07" db="EMBL/GenBank/DDBJ databases">
        <title>Elstera cyanobacteriorum sp. nov., a novel bacterium isolated from cyanobacterial aggregates in a eutrophic lake.</title>
        <authorList>
            <person name="Cai H."/>
        </authorList>
    </citation>
    <scope>NUCLEOTIDE SEQUENCE [LARGE SCALE GENOMIC DNA]</scope>
    <source>
        <strain evidence="3 4">TH019</strain>
    </source>
</reference>
<feature type="domain" description="PepSY" evidence="2">
    <location>
        <begin position="6"/>
        <end position="83"/>
    </location>
</feature>